<reference evidence="3" key="1">
    <citation type="journal article" date="2019" name="Int. J. Syst. Evol. Microbiol.">
        <title>The Global Catalogue of Microorganisms (GCM) 10K type strain sequencing project: providing services to taxonomists for standard genome sequencing and annotation.</title>
        <authorList>
            <consortium name="The Broad Institute Genomics Platform"/>
            <consortium name="The Broad Institute Genome Sequencing Center for Infectious Disease"/>
            <person name="Wu L."/>
            <person name="Ma J."/>
        </authorList>
    </citation>
    <scope>NUCLEOTIDE SEQUENCE [LARGE SCALE GENOMIC DNA]</scope>
    <source>
        <strain evidence="3">JCM 17664</strain>
    </source>
</reference>
<sequence>MPALAEYLPEGAYAKIAPYLIDHKVHLTITRQRQSVLGDYRHPDHWQGHRITVNGNLNPYNFLLTLVHEIAHLVAFTRYGHSVSPHGREWKAIYRELLSPFLGCGCLPSDVEAAVRSYIKNPRAASCSDDELIRVLRRYDRDNHGRVLVEEMPEGALFRTPDGRIFRRMQRLRKRYHCIEVKTKKAYLFSPVYEVIPLDQAT</sequence>
<evidence type="ECO:0000259" key="1">
    <source>
        <dbReference type="Pfam" id="PF10263"/>
    </source>
</evidence>
<feature type="domain" description="SprT-like" evidence="1">
    <location>
        <begin position="47"/>
        <end position="97"/>
    </location>
</feature>
<evidence type="ECO:0000313" key="2">
    <source>
        <dbReference type="EMBL" id="GAA4320848.1"/>
    </source>
</evidence>
<protein>
    <submittedName>
        <fullName evidence="2">SprT-like domain-containing protein</fullName>
    </submittedName>
</protein>
<dbReference type="Proteomes" id="UP001501207">
    <property type="component" value="Unassembled WGS sequence"/>
</dbReference>
<name>A0ABP8GAS7_9BACT</name>
<organism evidence="2 3">
    <name type="scientific">Compostibacter hankyongensis</name>
    <dbReference type="NCBI Taxonomy" id="1007089"/>
    <lineage>
        <taxon>Bacteria</taxon>
        <taxon>Pseudomonadati</taxon>
        <taxon>Bacteroidota</taxon>
        <taxon>Chitinophagia</taxon>
        <taxon>Chitinophagales</taxon>
        <taxon>Chitinophagaceae</taxon>
        <taxon>Compostibacter</taxon>
    </lineage>
</organism>
<gene>
    <name evidence="2" type="ORF">GCM10023143_35310</name>
</gene>
<accession>A0ABP8GAS7</accession>
<evidence type="ECO:0000313" key="3">
    <source>
        <dbReference type="Proteomes" id="UP001501207"/>
    </source>
</evidence>
<keyword evidence="3" id="KW-1185">Reference proteome</keyword>
<comment type="caution">
    <text evidence="2">The sequence shown here is derived from an EMBL/GenBank/DDBJ whole genome shotgun (WGS) entry which is preliminary data.</text>
</comment>
<proteinExistence type="predicted"/>
<dbReference type="Pfam" id="PF10263">
    <property type="entry name" value="SprT-like"/>
    <property type="match status" value="1"/>
</dbReference>
<dbReference type="EMBL" id="BAABFN010000022">
    <property type="protein sequence ID" value="GAA4320848.1"/>
    <property type="molecule type" value="Genomic_DNA"/>
</dbReference>
<dbReference type="InterPro" id="IPR006640">
    <property type="entry name" value="SprT-like_domain"/>
</dbReference>